<dbReference type="GO" id="GO:0005739">
    <property type="term" value="C:mitochondrion"/>
    <property type="evidence" value="ECO:0007669"/>
    <property type="project" value="TreeGrafter"/>
</dbReference>
<sequence length="500" mass="56129">MASFIKGRSTRKTKEPKELLVFFPKDYSAVKVSKNKILGTAQQLTGLRENTWVNVDIGDQDPWKGLVIKTGQTRNELGRCEIAFLAFLNQHTNDQENIPLNEFFTQQKDNESDEEEFFHENKNKKKQKRDQAKAQALASKKQSDEILKSLENIIKETAESDHEMDVHSDLESDIMVTDAMPKQAALDIKSQAESKTKHPNEPIIINADATLESGSIVHKLQEMLATSMRGIHERFDSMEKAIQALVEQQKTNEKKLEELMASKVLKSKTSRPLNLVVSHSPLNTCSGSTLVTTQPLESTPEKQKEAESLEQKSSPASAEKVDTGYIGHRKFVITASLSVIKRAEEQARGVPKSLAFNLLNILVDAKTQAESNISGQNGKKALDKNILGAIQSHLASQFEWSEEESELNWKREPAFRFSDICVIAAKFLFQVELVEGKKYAWCKCGLSKKQPFCDRRQKTTTIQPVRFVAEETISKAFLCGCKQTSSPPFCNGSHISEQVQ</sequence>
<evidence type="ECO:0000256" key="2">
    <source>
        <dbReference type="ARBA" id="ARBA00022723"/>
    </source>
</evidence>
<evidence type="ECO:0000256" key="6">
    <source>
        <dbReference type="SAM" id="MobiDB-lite"/>
    </source>
</evidence>
<keyword evidence="4" id="KW-0411">Iron-sulfur</keyword>
<dbReference type="InterPro" id="IPR052950">
    <property type="entry name" value="CISD"/>
</dbReference>
<protein>
    <submittedName>
        <fullName evidence="8">CDGSH iron-sulfur domain-containing protein 3</fullName>
    </submittedName>
</protein>
<organism evidence="8 9">
    <name type="scientific">Acropora cervicornis</name>
    <name type="common">Staghorn coral</name>
    <dbReference type="NCBI Taxonomy" id="6130"/>
    <lineage>
        <taxon>Eukaryota</taxon>
        <taxon>Metazoa</taxon>
        <taxon>Cnidaria</taxon>
        <taxon>Anthozoa</taxon>
        <taxon>Hexacorallia</taxon>
        <taxon>Scleractinia</taxon>
        <taxon>Astrocoeniina</taxon>
        <taxon>Acroporidae</taxon>
        <taxon>Acropora</taxon>
    </lineage>
</organism>
<evidence type="ECO:0000313" key="8">
    <source>
        <dbReference type="EMBL" id="KAK2562010.1"/>
    </source>
</evidence>
<dbReference type="AlphaFoldDB" id="A0AAD9V607"/>
<keyword evidence="9" id="KW-1185">Reference proteome</keyword>
<name>A0AAD9V607_ACRCE</name>
<evidence type="ECO:0000256" key="4">
    <source>
        <dbReference type="ARBA" id="ARBA00023014"/>
    </source>
</evidence>
<comment type="caution">
    <text evidence="8">The sequence shown here is derived from an EMBL/GenBank/DDBJ whole genome shotgun (WGS) entry which is preliminary data.</text>
</comment>
<dbReference type="GO" id="GO:0046872">
    <property type="term" value="F:metal ion binding"/>
    <property type="evidence" value="ECO:0007669"/>
    <property type="project" value="UniProtKB-KW"/>
</dbReference>
<proteinExistence type="predicted"/>
<dbReference type="PANTHER" id="PTHR46491">
    <property type="entry name" value="CDGSH IRON SULFUR DOMAIN PROTEIN HOMOLOG"/>
    <property type="match status" value="1"/>
</dbReference>
<dbReference type="Proteomes" id="UP001249851">
    <property type="component" value="Unassembled WGS sequence"/>
</dbReference>
<dbReference type="PANTHER" id="PTHR46491:SF3">
    <property type="entry name" value="CDGSH IRON-SULFUR DOMAIN-CONTAINING PROTEIN 3, MITOCHONDRIAL"/>
    <property type="match status" value="1"/>
</dbReference>
<evidence type="ECO:0000256" key="5">
    <source>
        <dbReference type="ARBA" id="ARBA00034078"/>
    </source>
</evidence>
<dbReference type="SMART" id="SM00704">
    <property type="entry name" value="ZnF_CDGSH"/>
    <property type="match status" value="2"/>
</dbReference>
<reference evidence="8" key="1">
    <citation type="journal article" date="2023" name="G3 (Bethesda)">
        <title>Whole genome assembly and annotation of the endangered Caribbean coral Acropora cervicornis.</title>
        <authorList>
            <person name="Selwyn J.D."/>
            <person name="Vollmer S.V."/>
        </authorList>
    </citation>
    <scope>NUCLEOTIDE SEQUENCE</scope>
    <source>
        <strain evidence="8">K2</strain>
    </source>
</reference>
<keyword evidence="3" id="KW-0408">Iron</keyword>
<dbReference type="InterPro" id="IPR018967">
    <property type="entry name" value="FeS-contain_CDGSH-typ"/>
</dbReference>
<evidence type="ECO:0000256" key="3">
    <source>
        <dbReference type="ARBA" id="ARBA00023004"/>
    </source>
</evidence>
<feature type="compositionally biased region" description="Basic and acidic residues" evidence="6">
    <location>
        <begin position="299"/>
        <end position="310"/>
    </location>
</feature>
<comment type="cofactor">
    <cofactor evidence="5">
        <name>[2Fe-2S] cluster</name>
        <dbReference type="ChEBI" id="CHEBI:190135"/>
    </cofactor>
</comment>
<gene>
    <name evidence="8" type="ORF">P5673_014748</name>
</gene>
<dbReference type="EMBL" id="JARQWQ010000030">
    <property type="protein sequence ID" value="KAK2562010.1"/>
    <property type="molecule type" value="Genomic_DNA"/>
</dbReference>
<dbReference type="Gene3D" id="3.40.5.90">
    <property type="entry name" value="CDGSH iron-sulfur domain, mitoNEET-type"/>
    <property type="match status" value="2"/>
</dbReference>
<dbReference type="GO" id="GO:0051537">
    <property type="term" value="F:2 iron, 2 sulfur cluster binding"/>
    <property type="evidence" value="ECO:0007669"/>
    <property type="project" value="UniProtKB-KW"/>
</dbReference>
<reference evidence="8" key="2">
    <citation type="journal article" date="2023" name="Science">
        <title>Genomic signatures of disease resistance in endangered staghorn corals.</title>
        <authorList>
            <person name="Vollmer S.V."/>
            <person name="Selwyn J.D."/>
            <person name="Despard B.A."/>
            <person name="Roesel C.L."/>
        </authorList>
    </citation>
    <scope>NUCLEOTIDE SEQUENCE</scope>
    <source>
        <strain evidence="8">K2</strain>
    </source>
</reference>
<evidence type="ECO:0000313" key="9">
    <source>
        <dbReference type="Proteomes" id="UP001249851"/>
    </source>
</evidence>
<feature type="compositionally biased region" description="Polar residues" evidence="6">
    <location>
        <begin position="284"/>
        <end position="297"/>
    </location>
</feature>
<evidence type="ECO:0000256" key="1">
    <source>
        <dbReference type="ARBA" id="ARBA00022714"/>
    </source>
</evidence>
<dbReference type="InterPro" id="IPR042216">
    <property type="entry name" value="MitoNEET_CISD"/>
</dbReference>
<feature type="domain" description="Iron-binding zinc finger CDGSH type" evidence="7">
    <location>
        <begin position="426"/>
        <end position="463"/>
    </location>
</feature>
<feature type="region of interest" description="Disordered" evidence="6">
    <location>
        <begin position="109"/>
        <end position="141"/>
    </location>
</feature>
<evidence type="ECO:0000259" key="7">
    <source>
        <dbReference type="SMART" id="SM00704"/>
    </source>
</evidence>
<feature type="region of interest" description="Disordered" evidence="6">
    <location>
        <begin position="284"/>
        <end position="320"/>
    </location>
</feature>
<accession>A0AAD9V607</accession>
<feature type="domain" description="Iron-binding zinc finger CDGSH type" evidence="7">
    <location>
        <begin position="464"/>
        <end position="500"/>
    </location>
</feature>
<keyword evidence="1" id="KW-0001">2Fe-2S</keyword>
<keyword evidence="2" id="KW-0479">Metal-binding</keyword>